<accession>A0A9D4CDT7</accession>
<keyword evidence="1" id="KW-0812">Transmembrane</keyword>
<dbReference type="EMBL" id="JAIWYP010000013">
    <property type="protein sequence ID" value="KAH3721854.1"/>
    <property type="molecule type" value="Genomic_DNA"/>
</dbReference>
<sequence length="67" mass="7425">MDNKELLQHVAVLAGQQALLGGQVPLLLVRRRRRRKKEDSPGLAGCGLGCQRKEGCNLAIMTDLWQN</sequence>
<gene>
    <name evidence="2" type="ORF">DPMN_064802</name>
</gene>
<proteinExistence type="predicted"/>
<reference evidence="2" key="2">
    <citation type="submission" date="2020-11" db="EMBL/GenBank/DDBJ databases">
        <authorList>
            <person name="McCartney M.A."/>
            <person name="Auch B."/>
            <person name="Kono T."/>
            <person name="Mallez S."/>
            <person name="Becker A."/>
            <person name="Gohl D.M."/>
            <person name="Silverstein K.A.T."/>
            <person name="Koren S."/>
            <person name="Bechman K.B."/>
            <person name="Herman A."/>
            <person name="Abrahante J.E."/>
            <person name="Garbe J."/>
        </authorList>
    </citation>
    <scope>NUCLEOTIDE SEQUENCE</scope>
    <source>
        <strain evidence="2">Duluth1</strain>
        <tissue evidence="2">Whole animal</tissue>
    </source>
</reference>
<evidence type="ECO:0000313" key="2">
    <source>
        <dbReference type="EMBL" id="KAH3721854.1"/>
    </source>
</evidence>
<keyword evidence="1" id="KW-1133">Transmembrane helix</keyword>
<dbReference type="AlphaFoldDB" id="A0A9D4CDT7"/>
<evidence type="ECO:0000256" key="1">
    <source>
        <dbReference type="SAM" id="Phobius"/>
    </source>
</evidence>
<feature type="transmembrane region" description="Helical" evidence="1">
    <location>
        <begin position="6"/>
        <end position="29"/>
    </location>
</feature>
<dbReference type="Proteomes" id="UP000828390">
    <property type="component" value="Unassembled WGS sequence"/>
</dbReference>
<organism evidence="2 3">
    <name type="scientific">Dreissena polymorpha</name>
    <name type="common">Zebra mussel</name>
    <name type="synonym">Mytilus polymorpha</name>
    <dbReference type="NCBI Taxonomy" id="45954"/>
    <lineage>
        <taxon>Eukaryota</taxon>
        <taxon>Metazoa</taxon>
        <taxon>Spiralia</taxon>
        <taxon>Lophotrochozoa</taxon>
        <taxon>Mollusca</taxon>
        <taxon>Bivalvia</taxon>
        <taxon>Autobranchia</taxon>
        <taxon>Heteroconchia</taxon>
        <taxon>Euheterodonta</taxon>
        <taxon>Imparidentia</taxon>
        <taxon>Neoheterodontei</taxon>
        <taxon>Myida</taxon>
        <taxon>Dreissenoidea</taxon>
        <taxon>Dreissenidae</taxon>
        <taxon>Dreissena</taxon>
    </lineage>
</organism>
<reference evidence="2" key="1">
    <citation type="journal article" date="2019" name="bioRxiv">
        <title>The Genome of the Zebra Mussel, Dreissena polymorpha: A Resource for Invasive Species Research.</title>
        <authorList>
            <person name="McCartney M.A."/>
            <person name="Auch B."/>
            <person name="Kono T."/>
            <person name="Mallez S."/>
            <person name="Zhang Y."/>
            <person name="Obille A."/>
            <person name="Becker A."/>
            <person name="Abrahante J.E."/>
            <person name="Garbe J."/>
            <person name="Badalamenti J.P."/>
            <person name="Herman A."/>
            <person name="Mangelson H."/>
            <person name="Liachko I."/>
            <person name="Sullivan S."/>
            <person name="Sone E.D."/>
            <person name="Koren S."/>
            <person name="Silverstein K.A.T."/>
            <person name="Beckman K.B."/>
            <person name="Gohl D.M."/>
        </authorList>
    </citation>
    <scope>NUCLEOTIDE SEQUENCE</scope>
    <source>
        <strain evidence="2">Duluth1</strain>
        <tissue evidence="2">Whole animal</tissue>
    </source>
</reference>
<keyword evidence="3" id="KW-1185">Reference proteome</keyword>
<keyword evidence="1" id="KW-0472">Membrane</keyword>
<protein>
    <submittedName>
        <fullName evidence="2">Uncharacterized protein</fullName>
    </submittedName>
</protein>
<name>A0A9D4CDT7_DREPO</name>
<comment type="caution">
    <text evidence="2">The sequence shown here is derived from an EMBL/GenBank/DDBJ whole genome shotgun (WGS) entry which is preliminary data.</text>
</comment>
<evidence type="ECO:0000313" key="3">
    <source>
        <dbReference type="Proteomes" id="UP000828390"/>
    </source>
</evidence>